<keyword evidence="2" id="KW-0812">Transmembrane</keyword>
<reference evidence="3 4" key="1">
    <citation type="submission" date="2020-09" db="EMBL/GenBank/DDBJ databases">
        <title>Genomic characterization of a novel Parvarchaeota family in acid mine drainage sediments.</title>
        <authorList>
            <person name="Luo Z.-H."/>
        </authorList>
    </citation>
    <scope>NUCLEOTIDE SEQUENCE [LARGE SCALE GENOMIC DNA]</scope>
    <source>
        <strain evidence="3">TL1-5_bins.178</strain>
    </source>
</reference>
<feature type="transmembrane region" description="Helical" evidence="2">
    <location>
        <begin position="144"/>
        <end position="164"/>
    </location>
</feature>
<feature type="transmembrane region" description="Helical" evidence="2">
    <location>
        <begin position="85"/>
        <end position="106"/>
    </location>
</feature>
<evidence type="ECO:0000313" key="4">
    <source>
        <dbReference type="Proteomes" id="UP000763484"/>
    </source>
</evidence>
<feature type="transmembrane region" description="Helical" evidence="2">
    <location>
        <begin position="176"/>
        <end position="199"/>
    </location>
</feature>
<comment type="caution">
    <text evidence="3">The sequence shown here is derived from an EMBL/GenBank/DDBJ whole genome shotgun (WGS) entry which is preliminary data.</text>
</comment>
<feature type="transmembrane region" description="Helical" evidence="2">
    <location>
        <begin position="211"/>
        <end position="232"/>
    </location>
</feature>
<dbReference type="AlphaFoldDB" id="A0A8T3UUA3"/>
<keyword evidence="2" id="KW-1133">Transmembrane helix</keyword>
<evidence type="ECO:0000256" key="2">
    <source>
        <dbReference type="SAM" id="Phobius"/>
    </source>
</evidence>
<evidence type="ECO:0000256" key="1">
    <source>
        <dbReference type="SAM" id="MobiDB-lite"/>
    </source>
</evidence>
<sequence>MLSHRKYAGLATALVVSFVLSIGLSNAFSSPPISQTSTGNLLSSLNFGNYSGSTLFGIPMSIILAVIISALVAFIIYGALKGTHLANGAGVIGMLFGAILLVILYLNPKYLALLSSIAFVLAFIVLVLAVLVFARKRLSTPGKVVGVVLAVILLYTLFASNPYIGNYIDNVLGFDLSGLMLPILAYMFVIIIIYIVYALTYKRAKSTFSKFISAIIIIVVAVSLLVPGFLHFLALSGLVFGIIILALLLLALIRWLLGHRERIVRIPTKAVRGAFNNQQSSSNKSFVVPASSLKGGKSFFRLGQSGQKGGGFATKSEIEAYKKGNPPPNLYLNLPKKGKNK</sequence>
<feature type="transmembrane region" description="Helical" evidence="2">
    <location>
        <begin position="51"/>
        <end position="78"/>
    </location>
</feature>
<proteinExistence type="predicted"/>
<protein>
    <submittedName>
        <fullName evidence="3">Uncharacterized protein</fullName>
    </submittedName>
</protein>
<feature type="region of interest" description="Disordered" evidence="1">
    <location>
        <begin position="317"/>
        <end position="341"/>
    </location>
</feature>
<accession>A0A8T3UUA3</accession>
<gene>
    <name evidence="3" type="ORF">IHE50_01825</name>
</gene>
<organism evidence="3 4">
    <name type="scientific">Candidatus Acidifodinimicrobium mancum</name>
    <dbReference type="NCBI Taxonomy" id="2898728"/>
    <lineage>
        <taxon>Archaea</taxon>
        <taxon>Candidatus Parvarchaeota</taxon>
        <taxon>Candidatus Acidifodinimicrobiaceae</taxon>
        <taxon>Candidatus Acidifodinimicrobium</taxon>
    </lineage>
</organism>
<dbReference type="EMBL" id="JADFAQ010000024">
    <property type="protein sequence ID" value="MBE5728136.1"/>
    <property type="molecule type" value="Genomic_DNA"/>
</dbReference>
<feature type="transmembrane region" description="Helical" evidence="2">
    <location>
        <begin position="238"/>
        <end position="257"/>
    </location>
</feature>
<feature type="transmembrane region" description="Helical" evidence="2">
    <location>
        <begin position="112"/>
        <end position="132"/>
    </location>
</feature>
<keyword evidence="2" id="KW-0472">Membrane</keyword>
<evidence type="ECO:0000313" key="3">
    <source>
        <dbReference type="EMBL" id="MBE5728136.1"/>
    </source>
</evidence>
<name>A0A8T3UUA3_9ARCH</name>
<dbReference type="Proteomes" id="UP000763484">
    <property type="component" value="Unassembled WGS sequence"/>
</dbReference>